<dbReference type="Proteomes" id="UP000267096">
    <property type="component" value="Unassembled WGS sequence"/>
</dbReference>
<evidence type="ECO:0000313" key="4">
    <source>
        <dbReference type="WBParaSite" id="ASIM_0000705001-mRNA-1"/>
    </source>
</evidence>
<feature type="compositionally biased region" description="Polar residues" evidence="1">
    <location>
        <begin position="25"/>
        <end position="51"/>
    </location>
</feature>
<reference evidence="4" key="1">
    <citation type="submission" date="2017-02" db="UniProtKB">
        <authorList>
            <consortium name="WormBaseParasite"/>
        </authorList>
    </citation>
    <scope>IDENTIFICATION</scope>
</reference>
<proteinExistence type="predicted"/>
<accession>A0A0M3JHD8</accession>
<keyword evidence="3" id="KW-1185">Reference proteome</keyword>
<reference evidence="2 3" key="2">
    <citation type="submission" date="2018-11" db="EMBL/GenBank/DDBJ databases">
        <authorList>
            <consortium name="Pathogen Informatics"/>
        </authorList>
    </citation>
    <scope>NUCLEOTIDE SEQUENCE [LARGE SCALE GENOMIC DNA]</scope>
</reference>
<organism evidence="4">
    <name type="scientific">Anisakis simplex</name>
    <name type="common">Herring worm</name>
    <dbReference type="NCBI Taxonomy" id="6269"/>
    <lineage>
        <taxon>Eukaryota</taxon>
        <taxon>Metazoa</taxon>
        <taxon>Ecdysozoa</taxon>
        <taxon>Nematoda</taxon>
        <taxon>Chromadorea</taxon>
        <taxon>Rhabditida</taxon>
        <taxon>Spirurina</taxon>
        <taxon>Ascaridomorpha</taxon>
        <taxon>Ascaridoidea</taxon>
        <taxon>Anisakidae</taxon>
        <taxon>Anisakis</taxon>
        <taxon>Anisakis simplex complex</taxon>
    </lineage>
</organism>
<sequence length="103" mass="11114">MGSRSASRCDGSTGASLSPEDEECSQNAVDTNSLYEQSTSPVDNIDNNCTDQIDHNDSNNNENDSSNDTAVMMKSEQMLSKTNDESGAKSLNVFFENVPTPLL</sequence>
<dbReference type="EMBL" id="UYRR01015479">
    <property type="protein sequence ID" value="VDK27878.1"/>
    <property type="molecule type" value="Genomic_DNA"/>
</dbReference>
<gene>
    <name evidence="2" type="ORF">ASIM_LOCUS6822</name>
</gene>
<protein>
    <submittedName>
        <fullName evidence="4">Suppressor protein SRP40-like</fullName>
    </submittedName>
</protein>
<feature type="region of interest" description="Disordered" evidence="1">
    <location>
        <begin position="1"/>
        <end position="103"/>
    </location>
</feature>
<evidence type="ECO:0000256" key="1">
    <source>
        <dbReference type="SAM" id="MobiDB-lite"/>
    </source>
</evidence>
<evidence type="ECO:0000313" key="2">
    <source>
        <dbReference type="EMBL" id="VDK27878.1"/>
    </source>
</evidence>
<name>A0A0M3JHD8_ANISI</name>
<evidence type="ECO:0000313" key="3">
    <source>
        <dbReference type="Proteomes" id="UP000267096"/>
    </source>
</evidence>
<feature type="compositionally biased region" description="Low complexity" evidence="1">
    <location>
        <begin position="58"/>
        <end position="68"/>
    </location>
</feature>
<dbReference type="AlphaFoldDB" id="A0A0M3JHD8"/>
<dbReference type="WBParaSite" id="ASIM_0000705001-mRNA-1">
    <property type="protein sequence ID" value="ASIM_0000705001-mRNA-1"/>
    <property type="gene ID" value="ASIM_0000705001"/>
</dbReference>